<dbReference type="Gene3D" id="3.20.20.70">
    <property type="entry name" value="Aldolase class I"/>
    <property type="match status" value="1"/>
</dbReference>
<dbReference type="InterPro" id="IPR013785">
    <property type="entry name" value="Aldolase_TIM"/>
</dbReference>
<dbReference type="SUPFAM" id="SSF51569">
    <property type="entry name" value="Aldolase"/>
    <property type="match status" value="1"/>
</dbReference>
<dbReference type="InterPro" id="IPR003379">
    <property type="entry name" value="Carboxylase_cons_dom"/>
</dbReference>
<name>A0ABV0BM09_9HYPH</name>
<dbReference type="InterPro" id="IPR000891">
    <property type="entry name" value="PYR_CT"/>
</dbReference>
<dbReference type="RefSeq" id="WP_346337392.1">
    <property type="nucleotide sequence ID" value="NZ_JBBYXI010000003.1"/>
</dbReference>
<dbReference type="InterPro" id="IPR055268">
    <property type="entry name" value="PCB-like"/>
</dbReference>
<evidence type="ECO:0000313" key="3">
    <source>
        <dbReference type="Proteomes" id="UP001418637"/>
    </source>
</evidence>
<reference evidence="2 3" key="1">
    <citation type="submission" date="2024-04" db="EMBL/GenBank/DDBJ databases">
        <title>A novel species isolated from cricket.</title>
        <authorList>
            <person name="Wang H.-C."/>
        </authorList>
    </citation>
    <scope>NUCLEOTIDE SEQUENCE [LARGE SCALE GENOMIC DNA]</scope>
    <source>
        <strain evidence="2 3">WL0021</strain>
    </source>
</reference>
<proteinExistence type="predicted"/>
<dbReference type="CDD" id="cd07937">
    <property type="entry name" value="DRE_TIM_PC_TC_5S"/>
    <property type="match status" value="1"/>
</dbReference>
<sequence length="467" mass="51899">MASFAPIKPVYKEANAKGVRPLGIMETVLRDGHQSLAATRMRFEQMEPMLEALNDVGYWALEGWGGATFDSCLRFLGEDPWERLRNMRKRLSKTPISMLLRGQNILGYNHYADDVVETFINRMVESGISVIRAFDALNDVRNLETSIRAAKKTGAHVQASIVYTLSPFHTNEGFVKLGEEFAAHEVDSLVIKDMSGLLAPYTAYDLVSRLKANPKTAHLPVHIHSHYTSGMASMAYLKAAEAGADVVDCALSPFALGTSQPATEALVATFEGHERDTGLSKEQLYPIADYFRDVKIKIEEEFKLDTAFDVDAKVLTYQIPGGMLSNLRSQLAQQGWSDKYAELLEEMPRVRADAGYPPLVTPTSQIVGSMAAMNVGLGERYSMVPIEFRDLCRGLYGRTPHPVNPEVAKAIIGDAEIITERPANRIKPQMDMMRHELAEKGYPDASLDDVLSYALFPQVALEFFAKR</sequence>
<dbReference type="GO" id="GO:0004736">
    <property type="term" value="F:pyruvate carboxylase activity"/>
    <property type="evidence" value="ECO:0007669"/>
    <property type="project" value="UniProtKB-EC"/>
</dbReference>
<evidence type="ECO:0000259" key="1">
    <source>
        <dbReference type="PROSITE" id="PS50991"/>
    </source>
</evidence>
<gene>
    <name evidence="2" type="ORF">WJT86_09860</name>
</gene>
<keyword evidence="3" id="KW-1185">Reference proteome</keyword>
<evidence type="ECO:0000313" key="2">
    <source>
        <dbReference type="EMBL" id="MEN3931361.1"/>
    </source>
</evidence>
<dbReference type="PROSITE" id="PS50991">
    <property type="entry name" value="PYR_CT"/>
    <property type="match status" value="1"/>
</dbReference>
<keyword evidence="2" id="KW-0670">Pyruvate</keyword>
<dbReference type="Proteomes" id="UP001418637">
    <property type="component" value="Unassembled WGS sequence"/>
</dbReference>
<dbReference type="PANTHER" id="PTHR43778">
    <property type="entry name" value="PYRUVATE CARBOXYLASE"/>
    <property type="match status" value="1"/>
</dbReference>
<dbReference type="SUPFAM" id="SSF89000">
    <property type="entry name" value="post-HMGL domain-like"/>
    <property type="match status" value="1"/>
</dbReference>
<dbReference type="PANTHER" id="PTHR43778:SF2">
    <property type="entry name" value="PYRUVATE CARBOXYLASE, MITOCHONDRIAL"/>
    <property type="match status" value="1"/>
</dbReference>
<dbReference type="EC" id="6.4.1.1" evidence="2"/>
<protein>
    <submittedName>
        <fullName evidence="2">Pyruvate carboxylase subunit B</fullName>
        <ecNumber evidence="2">6.4.1.1</ecNumber>
    </submittedName>
</protein>
<keyword evidence="2" id="KW-0436">Ligase</keyword>
<feature type="domain" description="Pyruvate carboxyltransferase" evidence="1">
    <location>
        <begin position="22"/>
        <end position="285"/>
    </location>
</feature>
<accession>A0ABV0BM09</accession>
<dbReference type="Pfam" id="PF02436">
    <property type="entry name" value="PYC_OADA"/>
    <property type="match status" value="1"/>
</dbReference>
<dbReference type="NCBIfam" id="NF006761">
    <property type="entry name" value="PRK09282.1"/>
    <property type="match status" value="1"/>
</dbReference>
<comment type="caution">
    <text evidence="2">The sequence shown here is derived from an EMBL/GenBank/DDBJ whole genome shotgun (WGS) entry which is preliminary data.</text>
</comment>
<dbReference type="Pfam" id="PF00682">
    <property type="entry name" value="HMGL-like"/>
    <property type="match status" value="1"/>
</dbReference>
<organism evidence="2 3">
    <name type="scientific">Hohaiivirga grylli</name>
    <dbReference type="NCBI Taxonomy" id="3133970"/>
    <lineage>
        <taxon>Bacteria</taxon>
        <taxon>Pseudomonadati</taxon>
        <taxon>Pseudomonadota</taxon>
        <taxon>Alphaproteobacteria</taxon>
        <taxon>Hyphomicrobiales</taxon>
        <taxon>Methylobacteriaceae</taxon>
        <taxon>Hohaiivirga</taxon>
    </lineage>
</organism>
<dbReference type="EMBL" id="JBBYXI010000003">
    <property type="protein sequence ID" value="MEN3931361.1"/>
    <property type="molecule type" value="Genomic_DNA"/>
</dbReference>